<evidence type="ECO:0000313" key="2">
    <source>
        <dbReference type="Proteomes" id="UP001052739"/>
    </source>
</evidence>
<name>A0ABQ3PJN1_9ACTN</name>
<organism evidence="1 2">
    <name type="scientific">Streptomyces hydrogenans</name>
    <dbReference type="NCBI Taxonomy" id="1873719"/>
    <lineage>
        <taxon>Bacteria</taxon>
        <taxon>Bacillati</taxon>
        <taxon>Actinomycetota</taxon>
        <taxon>Actinomycetes</taxon>
        <taxon>Kitasatosporales</taxon>
        <taxon>Streptomycetaceae</taxon>
        <taxon>Streptomyces</taxon>
    </lineage>
</organism>
<dbReference type="Proteomes" id="UP001052739">
    <property type="component" value="Unassembled WGS sequence"/>
</dbReference>
<protein>
    <recommendedName>
        <fullName evidence="3">Helix-turn-helix domain-containing protein</fullName>
    </recommendedName>
</protein>
<reference evidence="1" key="1">
    <citation type="submission" date="2024-05" db="EMBL/GenBank/DDBJ databases">
        <title>Whole genome shotgun sequence of Streptomyces hydrogenans NBRC 13475.</title>
        <authorList>
            <person name="Komaki H."/>
            <person name="Tamura T."/>
        </authorList>
    </citation>
    <scope>NUCLEOTIDE SEQUENCE</scope>
    <source>
        <strain evidence="1">NBRC 13475</strain>
    </source>
</reference>
<keyword evidence="2" id="KW-1185">Reference proteome</keyword>
<dbReference type="RefSeq" id="WP_190222757.1">
    <property type="nucleotide sequence ID" value="NZ_BNBS01000020.1"/>
</dbReference>
<evidence type="ECO:0000313" key="1">
    <source>
        <dbReference type="EMBL" id="GHI25222.1"/>
    </source>
</evidence>
<evidence type="ECO:0008006" key="3">
    <source>
        <dbReference type="Google" id="ProtNLM"/>
    </source>
</evidence>
<comment type="caution">
    <text evidence="1">The sequence shown here is derived from an EMBL/GenBank/DDBJ whole genome shotgun (WGS) entry which is preliminary data.</text>
</comment>
<gene>
    <name evidence="1" type="ORF">Shyd_65930</name>
</gene>
<proteinExistence type="predicted"/>
<sequence length="141" mass="16179">MNTISYYRFCCRIRIADANAEEVPGGEWLAIEVGDLRERHEQFSDARLNEFSDWFTETPALMAHIRALQTDRSADVHPRLVDTEAAAVYIGRDRDTLYRWAREGRITRHKIGGAGRRVMWDILELPPRGSDRPPQGPAKNS</sequence>
<accession>A0ABQ3PJN1</accession>
<dbReference type="EMBL" id="BNDW01000068">
    <property type="protein sequence ID" value="GHI25222.1"/>
    <property type="molecule type" value="Genomic_DNA"/>
</dbReference>